<protein>
    <submittedName>
        <fullName evidence="4">DUF4349 domain-containing protein</fullName>
    </submittedName>
</protein>
<feature type="compositionally biased region" description="Polar residues" evidence="1">
    <location>
        <begin position="138"/>
        <end position="171"/>
    </location>
</feature>
<evidence type="ECO:0000313" key="4">
    <source>
        <dbReference type="EMBL" id="MBF5027603.1"/>
    </source>
</evidence>
<reference evidence="4" key="1">
    <citation type="submission" date="2020-11" db="EMBL/GenBank/DDBJ databases">
        <title>Genome seq and assembly of Planobacterium sp.</title>
        <authorList>
            <person name="Chhetri G."/>
        </authorList>
    </citation>
    <scope>NUCLEOTIDE SEQUENCE</scope>
    <source>
        <strain evidence="4">GCR5</strain>
    </source>
</reference>
<feature type="transmembrane region" description="Helical" evidence="2">
    <location>
        <begin position="317"/>
        <end position="339"/>
    </location>
</feature>
<keyword evidence="2" id="KW-0812">Transmembrane</keyword>
<accession>A0A930YWL0</accession>
<dbReference type="PROSITE" id="PS51257">
    <property type="entry name" value="PROKAR_LIPOPROTEIN"/>
    <property type="match status" value="1"/>
</dbReference>
<sequence length="418" mass="46179">MKNSISILLLAMVFAGCSQKEIKEARETMRSADSLISSTKETVKAVDSLTQIVKDTAALNRVVVPEIEKTKRSVEKVITSNAKSLDSISAVIKSSTKTIQKGREILIDMDSARAVLENSSSPLDALATISKTLDKISTSIQNEPQTSDSKQPTQEPESKASNGSASEQQEPSMAPAPVPLMRSGKVEIETEDFSAATKLTQELINSYGGEIQYESFARAEDRNSREIRAEVPSQYFDRFLEELSSVGLITSKELESRGSGSAPNATMAQVEIRLIDMGPVAAQSPLESDSTATVESSTYKDKSASAFMKGLDLFKSALLFVLPAWPFLLIAALVWYLVYRFRRRKQVPQSDVFEEERTASGYNSEDSDYKRPNEMENKENTTHESNLETKSPSYESSNSSPESSKEEEDPWAKYKPKQ</sequence>
<feature type="region of interest" description="Disordered" evidence="1">
    <location>
        <begin position="350"/>
        <end position="418"/>
    </location>
</feature>
<dbReference type="InterPro" id="IPR025645">
    <property type="entry name" value="DUF4349"/>
</dbReference>
<name>A0A930YWL0_9FLAO</name>
<feature type="region of interest" description="Disordered" evidence="1">
    <location>
        <begin position="138"/>
        <end position="179"/>
    </location>
</feature>
<dbReference type="RefSeq" id="WP_194739532.1">
    <property type="nucleotide sequence ID" value="NZ_JADKYY010000008.1"/>
</dbReference>
<keyword evidence="5" id="KW-1185">Reference proteome</keyword>
<evidence type="ECO:0000259" key="3">
    <source>
        <dbReference type="Pfam" id="PF14257"/>
    </source>
</evidence>
<comment type="caution">
    <text evidence="4">The sequence shown here is derived from an EMBL/GenBank/DDBJ whole genome shotgun (WGS) entry which is preliminary data.</text>
</comment>
<dbReference type="Pfam" id="PF14257">
    <property type="entry name" value="DUF4349"/>
    <property type="match status" value="1"/>
</dbReference>
<keyword evidence="2" id="KW-0472">Membrane</keyword>
<feature type="compositionally biased region" description="Low complexity" evidence="1">
    <location>
        <begin position="388"/>
        <end position="402"/>
    </location>
</feature>
<evidence type="ECO:0000313" key="5">
    <source>
        <dbReference type="Proteomes" id="UP000694480"/>
    </source>
</evidence>
<dbReference type="AlphaFoldDB" id="A0A930YWL0"/>
<evidence type="ECO:0000256" key="2">
    <source>
        <dbReference type="SAM" id="Phobius"/>
    </source>
</evidence>
<organism evidence="4 5">
    <name type="scientific">Planobacterium oryzisoli</name>
    <dbReference type="NCBI Taxonomy" id="2771435"/>
    <lineage>
        <taxon>Bacteria</taxon>
        <taxon>Pseudomonadati</taxon>
        <taxon>Bacteroidota</taxon>
        <taxon>Flavobacteriia</taxon>
        <taxon>Flavobacteriales</taxon>
        <taxon>Weeksellaceae</taxon>
        <taxon>Chryseobacterium group</taxon>
        <taxon>Chryseobacterium</taxon>
    </lineage>
</organism>
<dbReference type="EMBL" id="JADKYY010000008">
    <property type="protein sequence ID" value="MBF5027603.1"/>
    <property type="molecule type" value="Genomic_DNA"/>
</dbReference>
<proteinExistence type="predicted"/>
<feature type="compositionally biased region" description="Basic and acidic residues" evidence="1">
    <location>
        <begin position="367"/>
        <end position="387"/>
    </location>
</feature>
<feature type="domain" description="DUF4349" evidence="3">
    <location>
        <begin position="180"/>
        <end position="256"/>
    </location>
</feature>
<gene>
    <name evidence="4" type="ORF">IC612_07310</name>
</gene>
<evidence type="ECO:0000256" key="1">
    <source>
        <dbReference type="SAM" id="MobiDB-lite"/>
    </source>
</evidence>
<keyword evidence="2" id="KW-1133">Transmembrane helix</keyword>
<dbReference type="Proteomes" id="UP000694480">
    <property type="component" value="Unassembled WGS sequence"/>
</dbReference>